<keyword evidence="2" id="KW-1185">Reference proteome</keyword>
<evidence type="ECO:0000313" key="1">
    <source>
        <dbReference type="EMBL" id="KAJ8865825.1"/>
    </source>
</evidence>
<name>A0ABQ9G008_9NEOP</name>
<evidence type="ECO:0000313" key="2">
    <source>
        <dbReference type="Proteomes" id="UP001159363"/>
    </source>
</evidence>
<organism evidence="1 2">
    <name type="scientific">Dryococelus australis</name>
    <dbReference type="NCBI Taxonomy" id="614101"/>
    <lineage>
        <taxon>Eukaryota</taxon>
        <taxon>Metazoa</taxon>
        <taxon>Ecdysozoa</taxon>
        <taxon>Arthropoda</taxon>
        <taxon>Hexapoda</taxon>
        <taxon>Insecta</taxon>
        <taxon>Pterygota</taxon>
        <taxon>Neoptera</taxon>
        <taxon>Polyneoptera</taxon>
        <taxon>Phasmatodea</taxon>
        <taxon>Verophasmatodea</taxon>
        <taxon>Anareolatae</taxon>
        <taxon>Phasmatidae</taxon>
        <taxon>Eurycanthinae</taxon>
        <taxon>Dryococelus</taxon>
    </lineage>
</organism>
<protein>
    <submittedName>
        <fullName evidence="1">Uncharacterized protein</fullName>
    </submittedName>
</protein>
<sequence>MVSTGNGHHSCSKKIHSFIGNCRARDLCRVDLTKYSSVIGCNITSAASRSSRQCKPSITRRRYTLIHGVSELSGFSHECRRTRARHARRQARSLAHAQCAVAARATRSSDGSGVVVQPASLSVRDWLLCGSSRVACGVRACTDKCPRWCCVACTKVSTETTFGSANVGPPTCANSSLRWRWLSPRFWSLSRLAYLLMRLACLTRIRECSVFRSGVLHIFGLGFPASFKRSFKEFGATVAERLAHSPPTKTLVGGFSRGSPVSSGLSFRRRSLFTSITLIGSQDLAVKSRPLISSLTFLIQNCWSDDRIGRAYAVAMCTTSSRGTTVAERLAHSPPTKAMIRVQHPGG</sequence>
<accession>A0ABQ9G008</accession>
<gene>
    <name evidence="1" type="ORF">PR048_033347</name>
</gene>
<dbReference type="EMBL" id="JARBHB010000017">
    <property type="protein sequence ID" value="KAJ8865825.1"/>
    <property type="molecule type" value="Genomic_DNA"/>
</dbReference>
<dbReference type="Proteomes" id="UP001159363">
    <property type="component" value="Chromosome 16"/>
</dbReference>
<comment type="caution">
    <text evidence="1">The sequence shown here is derived from an EMBL/GenBank/DDBJ whole genome shotgun (WGS) entry which is preliminary data.</text>
</comment>
<proteinExistence type="predicted"/>
<reference evidence="1 2" key="1">
    <citation type="submission" date="2023-02" db="EMBL/GenBank/DDBJ databases">
        <title>LHISI_Scaffold_Assembly.</title>
        <authorList>
            <person name="Stuart O.P."/>
            <person name="Cleave R."/>
            <person name="Magrath M.J.L."/>
            <person name="Mikheyev A.S."/>
        </authorList>
    </citation>
    <scope>NUCLEOTIDE SEQUENCE [LARGE SCALE GENOMIC DNA]</scope>
    <source>
        <strain evidence="1">Daus_M_001</strain>
        <tissue evidence="1">Leg muscle</tissue>
    </source>
</reference>